<dbReference type="Proteomes" id="UP001190640">
    <property type="component" value="Chromosome 9"/>
</dbReference>
<evidence type="ECO:0000256" key="2">
    <source>
        <dbReference type="SAM" id="MobiDB-lite"/>
    </source>
</evidence>
<dbReference type="PANTHER" id="PTHR15715:SF26">
    <property type="entry name" value="COILED-COIL DOMAIN-CONTAINING PROTEIN 136"/>
    <property type="match status" value="1"/>
</dbReference>
<dbReference type="GO" id="GO:0001675">
    <property type="term" value="P:acrosome assembly"/>
    <property type="evidence" value="ECO:0007669"/>
    <property type="project" value="TreeGrafter"/>
</dbReference>
<keyword evidence="3" id="KW-1185">Reference proteome</keyword>
<accession>A0AA97JWY1</accession>
<gene>
    <name evidence="4" type="primary">CCDC136</name>
</gene>
<organism evidence="3 4">
    <name type="scientific">Eublepharis macularius</name>
    <name type="common">Leopard gecko</name>
    <name type="synonym">Cyrtodactylus macularius</name>
    <dbReference type="NCBI Taxonomy" id="481883"/>
    <lineage>
        <taxon>Eukaryota</taxon>
        <taxon>Metazoa</taxon>
        <taxon>Chordata</taxon>
        <taxon>Craniata</taxon>
        <taxon>Vertebrata</taxon>
        <taxon>Euteleostomi</taxon>
        <taxon>Lepidosauria</taxon>
        <taxon>Squamata</taxon>
        <taxon>Bifurcata</taxon>
        <taxon>Gekkota</taxon>
        <taxon>Eublepharidae</taxon>
        <taxon>Eublepharinae</taxon>
        <taxon>Eublepharis</taxon>
    </lineage>
</organism>
<dbReference type="KEGG" id="emc:129336008"/>
<evidence type="ECO:0000256" key="1">
    <source>
        <dbReference type="SAM" id="Coils"/>
    </source>
</evidence>
<feature type="coiled-coil region" evidence="1">
    <location>
        <begin position="403"/>
        <end position="444"/>
    </location>
</feature>
<sequence length="485" mass="55667">MEAAGMQLPGRRKERAGEVDSPNLELAEEEEEEEEEDEDEEQLRNPGSSDEDEKESDQEMDELRAQVLQLLEELEETREIALKQEEDSLQLQGLLEDERLASAYQAEIFTKQIQRLQAQLHSLKDEYDSLQEGKDAEHERLEQELREVNEENHNLRLDAEEAAALHENEIAGLQEELCRQKAEVERMQHMCNEYELELTSLRAEITMKELGTGDSQPPAELMVVTHYDDRIASASEDVIRLQEELQSWKAQFQDLNEEYQILQESNNIMVHQLERLEAMKYRSRSKLDDSPSFVSESEENTQGRVFGNKRNSLHGAGSVSFKSVEIVGYGSEYDEEKHMSMLEEESSSQLLQLQLKTEEEKAEAVQAQEEAKLVREEEGAKKGTREAGSEERKVGESAGWRKCNQAQEEVRELERKYKVSREEWERLQEELRLCKEEIERLNGNIPAGGRIPAGGLKPIALFVALAGGLLLYPCLKRWSGTSLRT</sequence>
<dbReference type="InterPro" id="IPR051176">
    <property type="entry name" value="Cent_Immune-Sig_Mod"/>
</dbReference>
<protein>
    <submittedName>
        <fullName evidence="4">Coiled-coil domain-containing protein 136 isoform X1</fullName>
    </submittedName>
</protein>
<dbReference type="AlphaFoldDB" id="A0AA97JWY1"/>
<dbReference type="GO" id="GO:0007338">
    <property type="term" value="P:single fertilization"/>
    <property type="evidence" value="ECO:0007669"/>
    <property type="project" value="TreeGrafter"/>
</dbReference>
<dbReference type="RefSeq" id="XP_054844926.1">
    <property type="nucleotide sequence ID" value="XM_054988951.1"/>
</dbReference>
<feature type="coiled-coil region" evidence="1">
    <location>
        <begin position="231"/>
        <end position="265"/>
    </location>
</feature>
<feature type="compositionally biased region" description="Acidic residues" evidence="2">
    <location>
        <begin position="49"/>
        <end position="60"/>
    </location>
</feature>
<name>A0AA97JWY1_EUBMA</name>
<keyword evidence="1" id="KW-0175">Coiled coil</keyword>
<dbReference type="CTD" id="64753"/>
<feature type="compositionally biased region" description="Basic and acidic residues" evidence="2">
    <location>
        <begin position="370"/>
        <end position="395"/>
    </location>
</feature>
<evidence type="ECO:0000313" key="3">
    <source>
        <dbReference type="Proteomes" id="UP001190640"/>
    </source>
</evidence>
<dbReference type="GeneID" id="129336008"/>
<reference evidence="4" key="1">
    <citation type="submission" date="2025-08" db="UniProtKB">
        <authorList>
            <consortium name="RefSeq"/>
        </authorList>
    </citation>
    <scope>IDENTIFICATION</scope>
    <source>
        <tissue evidence="4">Blood</tissue>
    </source>
</reference>
<dbReference type="PANTHER" id="PTHR15715">
    <property type="entry name" value="CENTROSOMAL PROTEIN OF 170 KDA"/>
    <property type="match status" value="1"/>
</dbReference>
<dbReference type="GO" id="GO:0002080">
    <property type="term" value="C:acrosomal membrane"/>
    <property type="evidence" value="ECO:0007669"/>
    <property type="project" value="TreeGrafter"/>
</dbReference>
<feature type="region of interest" description="Disordered" evidence="2">
    <location>
        <begin position="370"/>
        <end position="399"/>
    </location>
</feature>
<evidence type="ECO:0000313" key="4">
    <source>
        <dbReference type="RefSeq" id="XP_054844926.1"/>
    </source>
</evidence>
<feature type="region of interest" description="Disordered" evidence="2">
    <location>
        <begin position="1"/>
        <end position="63"/>
    </location>
</feature>
<feature type="compositionally biased region" description="Acidic residues" evidence="2">
    <location>
        <begin position="26"/>
        <end position="41"/>
    </location>
</feature>
<proteinExistence type="predicted"/>